<dbReference type="PRINTS" id="PR01005">
    <property type="entry name" value="FLGHOOKAP1"/>
</dbReference>
<dbReference type="GO" id="GO:0044780">
    <property type="term" value="P:bacterial-type flagellum assembly"/>
    <property type="evidence" value="ECO:0007669"/>
    <property type="project" value="InterPro"/>
</dbReference>
<evidence type="ECO:0000313" key="10">
    <source>
        <dbReference type="EMBL" id="AHJ12651.1"/>
    </source>
</evidence>
<sequence>MGLFSTLNTGTSALNAAQVAVATTSQNIANQDNASYTRQRVNFAASSAVSSGGISVGSGVTITSVTRVHDEYSYVKMRNAATAVAYDAYKTQVLEEASNYFPDLDESGIAVDLEEYFSAWNDLASNATEGSQKIALVQSALTMTSDIQSARDSLRDLQDSVNSQLGTAVDEINSIAEQISDINKQINVIEAEEGNYANDLRDQRDELELTLSNLVDISVYKGNTSSYTSSVSSDLSTSETTSTEYSLNIAGYTIIDGSTYHPLVASNTSNTSGYYSVYYETQDGKQYDLTGKISGGEVGSMLDLRGRVLNGENGYPTDGKIQDYIDELDTFAQTLITATNNIYAQSAQSSMQSPILDIKGDDALKNAYDNIESGTFDVIIYDKSGVEVARKTVAVGSTTTLSDDTFSDSIVSQINASTDDNSDNNSLNDVDDYFTAIYMEDGTFSLSPTTNNSGYTIAIEDNGTNFPGAIGISQFLTGSNASDISVATQYQKDPSSMEGFAAPISGDNTVANAMVQLQYDSLSFYNSGIVSKGTLDGYYTSLTTHIASEASAAASSLSTNQTLYNTAYTEFQSTSGVNEDEELANLIMYQASYTAAAKIITTIDEMLDTLLGMKS</sequence>
<evidence type="ECO:0000256" key="7">
    <source>
        <dbReference type="SAM" id="Coils"/>
    </source>
</evidence>
<dbReference type="NCBIfam" id="TIGR02492">
    <property type="entry name" value="flgK_ends"/>
    <property type="match status" value="1"/>
</dbReference>
<feature type="domain" description="Flagellar basal-body/hook protein C-terminal" evidence="8">
    <location>
        <begin position="571"/>
        <end position="612"/>
    </location>
</feature>
<evidence type="ECO:0000259" key="9">
    <source>
        <dbReference type="Pfam" id="PF22638"/>
    </source>
</evidence>
<feature type="domain" description="Flagellar hook-associated protein FlgK helical" evidence="9">
    <location>
        <begin position="96"/>
        <end position="346"/>
    </location>
</feature>
<name>A0AA86AL14_SULMK</name>
<dbReference type="RefSeq" id="WP_025344527.1">
    <property type="nucleotide sequence ID" value="NZ_CP007201.1"/>
</dbReference>
<keyword evidence="7" id="KW-0175">Coiled coil</keyword>
<keyword evidence="10" id="KW-0282">Flagellum</keyword>
<evidence type="ECO:0000256" key="1">
    <source>
        <dbReference type="ARBA" id="ARBA00004365"/>
    </source>
</evidence>
<dbReference type="Pfam" id="PF06429">
    <property type="entry name" value="Flg_bbr_C"/>
    <property type="match status" value="1"/>
</dbReference>
<evidence type="ECO:0000259" key="8">
    <source>
        <dbReference type="Pfam" id="PF06429"/>
    </source>
</evidence>
<evidence type="ECO:0000256" key="5">
    <source>
        <dbReference type="ARBA" id="ARBA00022525"/>
    </source>
</evidence>
<proteinExistence type="inferred from homology"/>
<dbReference type="InterPro" id="IPR010930">
    <property type="entry name" value="Flg_bb/hook_C_dom"/>
</dbReference>
<evidence type="ECO:0000256" key="2">
    <source>
        <dbReference type="ARBA" id="ARBA00004613"/>
    </source>
</evidence>
<dbReference type="SUPFAM" id="SSF64518">
    <property type="entry name" value="Phase 1 flagellin"/>
    <property type="match status" value="1"/>
</dbReference>
<dbReference type="KEGG" id="smul:SMUL_1390"/>
<comment type="similarity">
    <text evidence="3">Belongs to the flagella basal body rod proteins family.</text>
</comment>
<accession>A0AA86AL14</accession>
<gene>
    <name evidence="10" type="primary">flgK</name>
    <name evidence="10" type="ORF">SMUL_1390</name>
</gene>
<comment type="subcellular location">
    <subcellularLocation>
        <location evidence="1">Bacterial flagellum</location>
    </subcellularLocation>
    <subcellularLocation>
        <location evidence="2">Secreted</location>
    </subcellularLocation>
</comment>
<feature type="coiled-coil region" evidence="7">
    <location>
        <begin position="172"/>
        <end position="217"/>
    </location>
</feature>
<dbReference type="InterPro" id="IPR053927">
    <property type="entry name" value="FlgK_helical"/>
</dbReference>
<organism evidence="10 11">
    <name type="scientific">Sulfurospirillum multivorans (strain DM 12446 / JCM 15788 / NBRC 109480)</name>
    <dbReference type="NCBI Taxonomy" id="1150621"/>
    <lineage>
        <taxon>Bacteria</taxon>
        <taxon>Pseudomonadati</taxon>
        <taxon>Campylobacterota</taxon>
        <taxon>Epsilonproteobacteria</taxon>
        <taxon>Campylobacterales</taxon>
        <taxon>Sulfurospirillaceae</taxon>
        <taxon>Sulfurospirillum</taxon>
    </lineage>
</organism>
<dbReference type="Pfam" id="PF22638">
    <property type="entry name" value="FlgK_D1"/>
    <property type="match status" value="1"/>
</dbReference>
<protein>
    <recommendedName>
        <fullName evidence="4">Flagellar hook-associated protein 1</fullName>
    </recommendedName>
</protein>
<keyword evidence="5" id="KW-0964">Secreted</keyword>
<evidence type="ECO:0000313" key="11">
    <source>
        <dbReference type="Proteomes" id="UP000019322"/>
    </source>
</evidence>
<dbReference type="PANTHER" id="PTHR30033:SF1">
    <property type="entry name" value="FLAGELLAR HOOK-ASSOCIATED PROTEIN 1"/>
    <property type="match status" value="1"/>
</dbReference>
<dbReference type="EMBL" id="CP007201">
    <property type="protein sequence ID" value="AHJ12651.1"/>
    <property type="molecule type" value="Genomic_DNA"/>
</dbReference>
<keyword evidence="10" id="KW-0969">Cilium</keyword>
<evidence type="ECO:0000256" key="4">
    <source>
        <dbReference type="ARBA" id="ARBA00016244"/>
    </source>
</evidence>
<dbReference type="PANTHER" id="PTHR30033">
    <property type="entry name" value="FLAGELLAR HOOK-ASSOCIATED PROTEIN 1"/>
    <property type="match status" value="1"/>
</dbReference>
<keyword evidence="6" id="KW-0975">Bacterial flagellum</keyword>
<dbReference type="GO" id="GO:0005198">
    <property type="term" value="F:structural molecule activity"/>
    <property type="evidence" value="ECO:0007669"/>
    <property type="project" value="InterPro"/>
</dbReference>
<dbReference type="InterPro" id="IPR002371">
    <property type="entry name" value="FlgK"/>
</dbReference>
<dbReference type="Proteomes" id="UP000019322">
    <property type="component" value="Chromosome"/>
</dbReference>
<evidence type="ECO:0000256" key="6">
    <source>
        <dbReference type="ARBA" id="ARBA00023143"/>
    </source>
</evidence>
<dbReference type="GO" id="GO:0005576">
    <property type="term" value="C:extracellular region"/>
    <property type="evidence" value="ECO:0007669"/>
    <property type="project" value="UniProtKB-SubCell"/>
</dbReference>
<keyword evidence="10" id="KW-0966">Cell projection</keyword>
<dbReference type="AlphaFoldDB" id="A0AA86AL14"/>
<reference evidence="10 11" key="1">
    <citation type="journal article" date="2014" name="Environ. Microbiol.">
        <title>Insights into organohalide respiration and the versatile catabolism of Sulfurospirillum multivorans gained from comparative genomics and physiological studies.</title>
        <authorList>
            <person name="Goris T."/>
            <person name="Schubert T."/>
            <person name="Gadkari J."/>
            <person name="Wubet T."/>
            <person name="Tarkka M."/>
            <person name="Buscot F."/>
            <person name="Adrian L."/>
            <person name="Diekert G."/>
        </authorList>
    </citation>
    <scope>NUCLEOTIDE SEQUENCE [LARGE SCALE GENOMIC DNA]</scope>
    <source>
        <strain evidence="11">DM 12446 / JCM 15788 / NBRC 109480</strain>
    </source>
</reference>
<evidence type="ECO:0000256" key="3">
    <source>
        <dbReference type="ARBA" id="ARBA00009677"/>
    </source>
</evidence>
<dbReference type="GO" id="GO:0009424">
    <property type="term" value="C:bacterial-type flagellum hook"/>
    <property type="evidence" value="ECO:0007669"/>
    <property type="project" value="InterPro"/>
</dbReference>